<dbReference type="InterPro" id="IPR004155">
    <property type="entry name" value="PBS_lyase_HEAT"/>
</dbReference>
<comment type="caution">
    <text evidence="3">The sequence shown here is derived from an EMBL/GenBank/DDBJ whole genome shotgun (WGS) entry which is preliminary data.</text>
</comment>
<organism evidence="3 4">
    <name type="scientific">Glycomyces paridis</name>
    <dbReference type="NCBI Taxonomy" id="2126555"/>
    <lineage>
        <taxon>Bacteria</taxon>
        <taxon>Bacillati</taxon>
        <taxon>Actinomycetota</taxon>
        <taxon>Actinomycetes</taxon>
        <taxon>Glycomycetales</taxon>
        <taxon>Glycomycetaceae</taxon>
        <taxon>Glycomyces</taxon>
    </lineage>
</organism>
<feature type="transmembrane region" description="Helical" evidence="2">
    <location>
        <begin position="6"/>
        <end position="25"/>
    </location>
</feature>
<dbReference type="OrthoDB" id="135105at2"/>
<reference evidence="3 4" key="1">
    <citation type="journal article" date="2018" name="Int. J. Syst. Evol. Microbiol.">
        <title>Glycomyces paridis sp. nov., isolated from the medicinal plant Paris polyphylla.</title>
        <authorList>
            <person name="Fang X.M."/>
            <person name="Bai J.L."/>
            <person name="Su J."/>
            <person name="Zhao L.L."/>
            <person name="Liu H.Y."/>
            <person name="Ma B.P."/>
            <person name="Zhang Y.Q."/>
            <person name="Yu L.Y."/>
        </authorList>
    </citation>
    <scope>NUCLEOTIDE SEQUENCE [LARGE SCALE GENOMIC DNA]</scope>
    <source>
        <strain evidence="3 4">CPCC 204357</strain>
    </source>
</reference>
<evidence type="ECO:0000256" key="2">
    <source>
        <dbReference type="SAM" id="Phobius"/>
    </source>
</evidence>
<keyword evidence="4" id="KW-1185">Reference proteome</keyword>
<gene>
    <name evidence="3" type="ORF">E9998_12205</name>
</gene>
<evidence type="ECO:0000313" key="4">
    <source>
        <dbReference type="Proteomes" id="UP000305792"/>
    </source>
</evidence>
<protein>
    <recommendedName>
        <fullName evidence="5">NACHT domain-containing protein</fullName>
    </recommendedName>
</protein>
<dbReference type="SUPFAM" id="SSF52540">
    <property type="entry name" value="P-loop containing nucleoside triphosphate hydrolases"/>
    <property type="match status" value="1"/>
</dbReference>
<dbReference type="InterPro" id="IPR016024">
    <property type="entry name" value="ARM-type_fold"/>
</dbReference>
<dbReference type="EMBL" id="STGX01000008">
    <property type="protein sequence ID" value="THV28364.1"/>
    <property type="molecule type" value="Genomic_DNA"/>
</dbReference>
<dbReference type="SUPFAM" id="SSF48371">
    <property type="entry name" value="ARM repeat"/>
    <property type="match status" value="1"/>
</dbReference>
<sequence>MRPEVWVPAAATLAAPLVPTIASWVVRTFRGDERPASAPSRPRRLAALAAIPAAAAVWLAPNPWNWIAAAVYMLALATVFAWSWLRAVRHPTVLPEAQRLLKDGARRAPGFEYDRDFLPDLVRVYTTNDLARERGAQEPANPDKPQESASEQRVSFERIIVDPKVRHIAITGEAGIGKTFMLRYWEHDLRHRAPAAADPVSKYRPLLVSARRLVGCASISEAFGEVGDDALEHPPGKGLSWLVMIDAFDEITDAADRAEVERLVFESIEDATKHDRARKFVITTRGLTDDRRRSFESRGVTEFVLQVFTSEQLHAFLVNAETSIPDRETRSPAHVAAVAKADRFLKRWEDEDDLLELFRLPLLARVAATVYFQNRHLELPSRRVDVYHDAIEHWIAQFHKRMDAEREQHGPALRLLKAWHRSEGDPGAEATDAAVRDLLRRLAVRYLESDRRSVVGIACDLMELQVRPKDPGQLEALVTLLEATGLIHDVRTVGSHFVHKSYAEYLAAPATLDRYPDPVAWNAAFRDPERRIAAIFAFAQVPHAERVALIDAMRQDPECVYALGWIAAEGLCVVQGTGRIDHEVRNALIGTVVQGWPPYPQPDWWLLVNGLCAVGHTRDLLHRQIQEGRFSDSDRLQVCAALARHDFRGIASLRAFAEEGGSPWTRARAADELVEFDRPFAIATLEEIAADMDMPDGVRYIALSSLTRDRPSTAIPLLRDFALDTGVQAESRASAAGAMIEHDADASAMLLKQLMNEFRGKEFAPVSPAIFLCDIDADEATNELRDLVANRGIAGFQRVRAAAALARQDRKAGIARLRELSEDPTIEIWGAINALRELREHEDRAEVERRLLAIKEDSTLDYWDRMHAARTFALEGWPVDTAMLESIADDPTIDEYVRVGALDDLIAVDQARIIARLQNHAIDPGSGGHERVTAALYVSNWNFQLGVTLLESILAEPSAGDHVRQRALHFLLGYGQRHARPRLLALAEDPTATAAARIAAVDSLMPRLGGHGLAILRHLAEDTGLLPEDRVEAVTGLVRYDLDEDPERLGDLADDAALHEDARLKAATELARYHPSKAATSLRRIATATEVSDDARTTAACELVALDLATAIPLLIATAEDADADDESRVSAAKAVAKIDMEHGCALLLPLAKDKGLCHSNAVEAAHLLRKYGDARGLDLTIAYTTCPDLDDQARVRAAATLLESDRGLGTARLAELASDDTIDDVAQTDAALKLAGLDREAGLASLRRTAALPLSLGGRTAYATKWIARFRPEEGTPLLHAMAANEDDPGSTRAHAAQFLTERDRGAGLPILRRLAEGRGCDPYAAELAARYLRRHDRPAAAALLHALMEDTSASAFARVEAADDLPAANLSEAVERLRRFTDDPAFDGLGRAAAALNLSFCRKREGLDRLRALMADPDLDETERLWAAITLACRDAEARASLAGRRVEEGSVDFGRLHEAADNAIKLNLRTGYQVRRFAIELEAASGASSMHE</sequence>
<evidence type="ECO:0000256" key="1">
    <source>
        <dbReference type="SAM" id="MobiDB-lite"/>
    </source>
</evidence>
<keyword evidence="2" id="KW-1133">Transmembrane helix</keyword>
<feature type="transmembrane region" description="Helical" evidence="2">
    <location>
        <begin position="66"/>
        <end position="85"/>
    </location>
</feature>
<name>A0A4S8PJ87_9ACTN</name>
<proteinExistence type="predicted"/>
<evidence type="ECO:0000313" key="3">
    <source>
        <dbReference type="EMBL" id="THV28364.1"/>
    </source>
</evidence>
<keyword evidence="2" id="KW-0812">Transmembrane</keyword>
<dbReference type="RefSeq" id="WP_136529975.1">
    <property type="nucleotide sequence ID" value="NZ_STGX01000008.1"/>
</dbReference>
<accession>A0A4S8PJ87</accession>
<dbReference type="SMART" id="SM00567">
    <property type="entry name" value="EZ_HEAT"/>
    <property type="match status" value="9"/>
</dbReference>
<dbReference type="InterPro" id="IPR027417">
    <property type="entry name" value="P-loop_NTPase"/>
</dbReference>
<evidence type="ECO:0008006" key="5">
    <source>
        <dbReference type="Google" id="ProtNLM"/>
    </source>
</evidence>
<dbReference type="Proteomes" id="UP000305792">
    <property type="component" value="Unassembled WGS sequence"/>
</dbReference>
<feature type="region of interest" description="Disordered" evidence="1">
    <location>
        <begin position="132"/>
        <end position="152"/>
    </location>
</feature>
<keyword evidence="2" id="KW-0472">Membrane</keyword>
<dbReference type="Gene3D" id="3.40.50.300">
    <property type="entry name" value="P-loop containing nucleotide triphosphate hydrolases"/>
    <property type="match status" value="1"/>
</dbReference>